<feature type="region of interest" description="Disordered" evidence="1">
    <location>
        <begin position="1"/>
        <end position="20"/>
    </location>
</feature>
<dbReference type="EMBL" id="CP103300">
    <property type="protein sequence ID" value="UYM16758.1"/>
    <property type="molecule type" value="Genomic_DNA"/>
</dbReference>
<protein>
    <submittedName>
        <fullName evidence="2">Uncharacterized protein</fullName>
    </submittedName>
</protein>
<name>A0ABY6GVG1_9GAMM</name>
<proteinExistence type="predicted"/>
<sequence>MIRVSVAQEPEPQKTPETGITLVSPGGLRVELAAGFDATVLKQVLNLLELAWYEEQFGTSSERLQ</sequence>
<evidence type="ECO:0000313" key="2">
    <source>
        <dbReference type="EMBL" id="UYM16758.1"/>
    </source>
</evidence>
<dbReference type="Proteomes" id="UP001163255">
    <property type="component" value="Chromosome"/>
</dbReference>
<gene>
    <name evidence="2" type="ORF">NX720_02145</name>
</gene>
<dbReference type="RefSeq" id="WP_262599096.1">
    <property type="nucleotide sequence ID" value="NZ_CP103300.1"/>
</dbReference>
<organism evidence="2 3">
    <name type="scientific">Endozoicomonas euniceicola</name>
    <dbReference type="NCBI Taxonomy" id="1234143"/>
    <lineage>
        <taxon>Bacteria</taxon>
        <taxon>Pseudomonadati</taxon>
        <taxon>Pseudomonadota</taxon>
        <taxon>Gammaproteobacteria</taxon>
        <taxon>Oceanospirillales</taxon>
        <taxon>Endozoicomonadaceae</taxon>
        <taxon>Endozoicomonas</taxon>
    </lineage>
</organism>
<accession>A0ABY6GVG1</accession>
<keyword evidence="3" id="KW-1185">Reference proteome</keyword>
<reference evidence="2" key="1">
    <citation type="submission" date="2022-10" db="EMBL/GenBank/DDBJ databases">
        <title>Completed Genome Sequence of two octocoral isolated bacterium, Endozoicomonas euniceicola EF212T and Endozoicomonas gorgoniicola PS125T.</title>
        <authorList>
            <person name="Chiou Y.-J."/>
            <person name="Chen Y.-H."/>
        </authorList>
    </citation>
    <scope>NUCLEOTIDE SEQUENCE</scope>
    <source>
        <strain evidence="2">EF212</strain>
    </source>
</reference>
<evidence type="ECO:0000256" key="1">
    <source>
        <dbReference type="SAM" id="MobiDB-lite"/>
    </source>
</evidence>
<evidence type="ECO:0000313" key="3">
    <source>
        <dbReference type="Proteomes" id="UP001163255"/>
    </source>
</evidence>